<organism evidence="7 8">
    <name type="scientific">Laetiporus sulphureus 93-53</name>
    <dbReference type="NCBI Taxonomy" id="1314785"/>
    <lineage>
        <taxon>Eukaryota</taxon>
        <taxon>Fungi</taxon>
        <taxon>Dikarya</taxon>
        <taxon>Basidiomycota</taxon>
        <taxon>Agaricomycotina</taxon>
        <taxon>Agaricomycetes</taxon>
        <taxon>Polyporales</taxon>
        <taxon>Laetiporus</taxon>
    </lineage>
</organism>
<dbReference type="PROSITE" id="PS51387">
    <property type="entry name" value="FAD_PCMH"/>
    <property type="match status" value="1"/>
</dbReference>
<dbReference type="Gene3D" id="3.40.462.20">
    <property type="match status" value="1"/>
</dbReference>
<evidence type="ECO:0000256" key="4">
    <source>
        <dbReference type="ARBA" id="ARBA00023002"/>
    </source>
</evidence>
<protein>
    <submittedName>
        <fullName evidence="7">FAD dependent oxidoreductase</fullName>
    </submittedName>
</protein>
<dbReference type="OrthoDB" id="2151789at2759"/>
<comment type="similarity">
    <text evidence="1">Belongs to the oxygen-dependent FAD-linked oxidoreductase family.</text>
</comment>
<dbReference type="Proteomes" id="UP000076871">
    <property type="component" value="Unassembled WGS sequence"/>
</dbReference>
<proteinExistence type="inferred from homology"/>
<feature type="domain" description="FAD-binding PCMH-type" evidence="6">
    <location>
        <begin position="39"/>
        <end position="209"/>
    </location>
</feature>
<evidence type="ECO:0000313" key="8">
    <source>
        <dbReference type="Proteomes" id="UP000076871"/>
    </source>
</evidence>
<dbReference type="Gene3D" id="3.30.465.10">
    <property type="match status" value="1"/>
</dbReference>
<dbReference type="EMBL" id="KV427668">
    <property type="protein sequence ID" value="KZT01207.1"/>
    <property type="molecule type" value="Genomic_DNA"/>
</dbReference>
<evidence type="ECO:0000256" key="5">
    <source>
        <dbReference type="SAM" id="SignalP"/>
    </source>
</evidence>
<dbReference type="SUPFAM" id="SSF56176">
    <property type="entry name" value="FAD-binding/transporter-associated domain-like"/>
    <property type="match status" value="1"/>
</dbReference>
<evidence type="ECO:0000259" key="6">
    <source>
        <dbReference type="PROSITE" id="PS51387"/>
    </source>
</evidence>
<evidence type="ECO:0000256" key="3">
    <source>
        <dbReference type="ARBA" id="ARBA00022827"/>
    </source>
</evidence>
<keyword evidence="4" id="KW-0560">Oxidoreductase</keyword>
<keyword evidence="2" id="KW-0285">Flavoprotein</keyword>
<dbReference type="GO" id="GO:0071949">
    <property type="term" value="F:FAD binding"/>
    <property type="evidence" value="ECO:0007669"/>
    <property type="project" value="InterPro"/>
</dbReference>
<dbReference type="AlphaFoldDB" id="A0A165BK52"/>
<dbReference type="PANTHER" id="PTHR42973">
    <property type="entry name" value="BINDING OXIDOREDUCTASE, PUTATIVE (AFU_ORTHOLOGUE AFUA_1G17690)-RELATED"/>
    <property type="match status" value="1"/>
</dbReference>
<accession>A0A165BK52</accession>
<sequence>MYRRTTALYLVIQAVLTSAVLDPRQDPSVLLVCTQIASSISSASSVSYPCTADDLGTILQILGNTRTPFAVKGGGHIMNPNYSSTTGVQIAMSRFDEIDYEASTSTVAVGAGNIWDNVYEALMPYNVNVVGGRVSGIGVAGFILGGGYSWLTNQYGLTLDNVLAYELVLPNGTITTVSVSSNPDLFFGLRGGYNNFGIVTTFTLATYPQGLVWGGQIAYTGDNVDALNIATANFANNVTDPKAAIITTLDYTLGSIIASVLMFYDAPTQPVGIFDEFLAIPALCTNVASRPFLDLVQVEPTNETANFRGYYNTVPLVEITDGIMNAVLDQAEASTFKHWGSALSGDCSASIISYDVEPFLPSILTHGSASAYPYARTQPFLPLNIYFSWISSSEDPTMHDAIVQSATNLTNVATAEGQSLTSAPHYPNYAIYSTSLEEIYGTALPEMYALKATYDPDNVMSLSGGWMV</sequence>
<feature type="signal peptide" evidence="5">
    <location>
        <begin position="1"/>
        <end position="19"/>
    </location>
</feature>
<reference evidence="7 8" key="1">
    <citation type="journal article" date="2016" name="Mol. Biol. Evol.">
        <title>Comparative Genomics of Early-Diverging Mushroom-Forming Fungi Provides Insights into the Origins of Lignocellulose Decay Capabilities.</title>
        <authorList>
            <person name="Nagy L.G."/>
            <person name="Riley R."/>
            <person name="Tritt A."/>
            <person name="Adam C."/>
            <person name="Daum C."/>
            <person name="Floudas D."/>
            <person name="Sun H."/>
            <person name="Yadav J.S."/>
            <person name="Pangilinan J."/>
            <person name="Larsson K.H."/>
            <person name="Matsuura K."/>
            <person name="Barry K."/>
            <person name="Labutti K."/>
            <person name="Kuo R."/>
            <person name="Ohm R.A."/>
            <person name="Bhattacharya S.S."/>
            <person name="Shirouzu T."/>
            <person name="Yoshinaga Y."/>
            <person name="Martin F.M."/>
            <person name="Grigoriev I.V."/>
            <person name="Hibbett D.S."/>
        </authorList>
    </citation>
    <scope>NUCLEOTIDE SEQUENCE [LARGE SCALE GENOMIC DNA]</scope>
    <source>
        <strain evidence="7 8">93-53</strain>
    </source>
</reference>
<name>A0A165BK52_9APHY</name>
<evidence type="ECO:0000256" key="1">
    <source>
        <dbReference type="ARBA" id="ARBA00005466"/>
    </source>
</evidence>
<dbReference type="InterPro" id="IPR006094">
    <property type="entry name" value="Oxid_FAD_bind_N"/>
</dbReference>
<keyword evidence="8" id="KW-1185">Reference proteome</keyword>
<dbReference type="InParanoid" id="A0A165BK52"/>
<dbReference type="RefSeq" id="XP_040758947.1">
    <property type="nucleotide sequence ID" value="XM_040905116.1"/>
</dbReference>
<evidence type="ECO:0000256" key="2">
    <source>
        <dbReference type="ARBA" id="ARBA00022630"/>
    </source>
</evidence>
<dbReference type="InterPro" id="IPR016169">
    <property type="entry name" value="FAD-bd_PCMH_sub2"/>
</dbReference>
<dbReference type="GO" id="GO:0016491">
    <property type="term" value="F:oxidoreductase activity"/>
    <property type="evidence" value="ECO:0007669"/>
    <property type="project" value="UniProtKB-KW"/>
</dbReference>
<dbReference type="InterPro" id="IPR016166">
    <property type="entry name" value="FAD-bd_PCMH"/>
</dbReference>
<dbReference type="GeneID" id="63822146"/>
<dbReference type="InterPro" id="IPR050416">
    <property type="entry name" value="FAD-linked_Oxidoreductase"/>
</dbReference>
<dbReference type="Pfam" id="PF01565">
    <property type="entry name" value="FAD_binding_4"/>
    <property type="match status" value="1"/>
</dbReference>
<keyword evidence="3" id="KW-0274">FAD</keyword>
<dbReference type="PANTHER" id="PTHR42973:SF13">
    <property type="entry name" value="FAD-BINDING PCMH-TYPE DOMAIN-CONTAINING PROTEIN"/>
    <property type="match status" value="1"/>
</dbReference>
<dbReference type="InterPro" id="IPR036318">
    <property type="entry name" value="FAD-bd_PCMH-like_sf"/>
</dbReference>
<gene>
    <name evidence="7" type="ORF">LAESUDRAFT_664363</name>
</gene>
<dbReference type="STRING" id="1314785.A0A165BK52"/>
<keyword evidence="5" id="KW-0732">Signal</keyword>
<feature type="chain" id="PRO_5007855659" evidence="5">
    <location>
        <begin position="20"/>
        <end position="468"/>
    </location>
</feature>
<evidence type="ECO:0000313" key="7">
    <source>
        <dbReference type="EMBL" id="KZT01207.1"/>
    </source>
</evidence>